<dbReference type="PANTHER" id="PTHR46028:SF2">
    <property type="entry name" value="KYNURENINE 3-MONOOXYGENASE"/>
    <property type="match status" value="1"/>
</dbReference>
<keyword evidence="4" id="KW-0521">NADP</keyword>
<accession>A0AAE3GVW2</accession>
<feature type="domain" description="FAD-binding" evidence="7">
    <location>
        <begin position="4"/>
        <end position="360"/>
    </location>
</feature>
<dbReference type="InterPro" id="IPR036188">
    <property type="entry name" value="FAD/NAD-bd_sf"/>
</dbReference>
<evidence type="ECO:0000256" key="6">
    <source>
        <dbReference type="ARBA" id="ARBA00023033"/>
    </source>
</evidence>
<gene>
    <name evidence="8" type="ORF">NJ959_20930</name>
</gene>
<evidence type="ECO:0000313" key="9">
    <source>
        <dbReference type="Proteomes" id="UP001204953"/>
    </source>
</evidence>
<keyword evidence="5" id="KW-0560">Oxidoreductase</keyword>
<keyword evidence="3" id="KW-0274">FAD</keyword>
<dbReference type="AlphaFoldDB" id="A0AAE3GVW2"/>
<evidence type="ECO:0000256" key="3">
    <source>
        <dbReference type="ARBA" id="ARBA00022827"/>
    </source>
</evidence>
<evidence type="ECO:0000313" key="8">
    <source>
        <dbReference type="EMBL" id="MCP2730896.1"/>
    </source>
</evidence>
<proteinExistence type="predicted"/>
<dbReference type="RefSeq" id="WP_254013646.1">
    <property type="nucleotide sequence ID" value="NZ_JAMZMM010000254.1"/>
</dbReference>
<name>A0AAE3GVW2_9CYAN</name>
<evidence type="ECO:0000259" key="7">
    <source>
        <dbReference type="Pfam" id="PF01494"/>
    </source>
</evidence>
<comment type="cofactor">
    <cofactor evidence="1">
        <name>FAD</name>
        <dbReference type="ChEBI" id="CHEBI:57692"/>
    </cofactor>
</comment>
<dbReference type="InterPro" id="IPR002938">
    <property type="entry name" value="FAD-bd"/>
</dbReference>
<sequence>MTNKVIIVGAGPCGLLLAHYLLNRSTQYQINIYERRSDPRLVSLDNSRTIPYGLSERGLKALRKIDGLEAAIKAESVKNKGVIVHKENGKTLFLSKRTPTFNTNRTRLVITLLETLTKNYESNQVKINFGCKCTQVDFAAKTLGFEKVREASVEEDREKVNVNYDLLIGTDGAHSVVRKHFLTTESFDFEQKHVRSGYKTVFIPGSNEKAGIDLQRDCLHVWRPYNGIAFGAVPQLDGTFIGLLFFEPDDGNVAGISSKEDAIAFFHKYIPEVGQLISESEAEAFLKRPPSPQLKIRCNRYHYGDSVLIMGDAAHAISSSLGQGCNVAFEDVMLLDSLLDEYSEKWEDALAQFTIKRQPDAYALSELDNNVFPSSKALFTEFILRENFARVMNKLLPNIFKPSLRDLIADSTIPFADILKSYQSWISRVKDSNDRLIRKKHVKIN</sequence>
<comment type="caution">
    <text evidence="8">The sequence shown here is derived from an EMBL/GenBank/DDBJ whole genome shotgun (WGS) entry which is preliminary data.</text>
</comment>
<protein>
    <submittedName>
        <fullName evidence="8">FAD-dependent monooxygenase</fullName>
    </submittedName>
</protein>
<keyword evidence="9" id="KW-1185">Reference proteome</keyword>
<dbReference type="Gene3D" id="3.50.50.60">
    <property type="entry name" value="FAD/NAD(P)-binding domain"/>
    <property type="match status" value="1"/>
</dbReference>
<reference evidence="8" key="1">
    <citation type="submission" date="2022-06" db="EMBL/GenBank/DDBJ databases">
        <title>New cyanobacteria of genus Symplocastrum in benthos of Lake Baikal.</title>
        <authorList>
            <person name="Sorokovikova E."/>
            <person name="Tikhonova I."/>
            <person name="Krasnopeev A."/>
            <person name="Evseev P."/>
            <person name="Gladkikh A."/>
            <person name="Belykh O."/>
        </authorList>
    </citation>
    <scope>NUCLEOTIDE SEQUENCE</scope>
    <source>
        <strain evidence="8">BBK-W-15</strain>
    </source>
</reference>
<keyword evidence="6 8" id="KW-0503">Monooxygenase</keyword>
<evidence type="ECO:0000256" key="1">
    <source>
        <dbReference type="ARBA" id="ARBA00001974"/>
    </source>
</evidence>
<dbReference type="GO" id="GO:0004502">
    <property type="term" value="F:kynurenine 3-monooxygenase activity"/>
    <property type="evidence" value="ECO:0007669"/>
    <property type="project" value="TreeGrafter"/>
</dbReference>
<evidence type="ECO:0000256" key="5">
    <source>
        <dbReference type="ARBA" id="ARBA00023002"/>
    </source>
</evidence>
<dbReference type="Proteomes" id="UP001204953">
    <property type="component" value="Unassembled WGS sequence"/>
</dbReference>
<dbReference type="Pfam" id="PF01494">
    <property type="entry name" value="FAD_binding_3"/>
    <property type="match status" value="1"/>
</dbReference>
<evidence type="ECO:0000256" key="2">
    <source>
        <dbReference type="ARBA" id="ARBA00022630"/>
    </source>
</evidence>
<evidence type="ECO:0000256" key="4">
    <source>
        <dbReference type="ARBA" id="ARBA00022857"/>
    </source>
</evidence>
<dbReference type="GO" id="GO:0071949">
    <property type="term" value="F:FAD binding"/>
    <property type="evidence" value="ECO:0007669"/>
    <property type="project" value="InterPro"/>
</dbReference>
<keyword evidence="2" id="KW-0285">Flavoprotein</keyword>
<organism evidence="8 9">
    <name type="scientific">Limnofasciculus baicalensis BBK-W-15</name>
    <dbReference type="NCBI Taxonomy" id="2699891"/>
    <lineage>
        <taxon>Bacteria</taxon>
        <taxon>Bacillati</taxon>
        <taxon>Cyanobacteriota</taxon>
        <taxon>Cyanophyceae</taxon>
        <taxon>Coleofasciculales</taxon>
        <taxon>Coleofasciculaceae</taxon>
        <taxon>Limnofasciculus</taxon>
        <taxon>Limnofasciculus baicalensis</taxon>
    </lineage>
</organism>
<dbReference type="EMBL" id="JAMZMM010000254">
    <property type="protein sequence ID" value="MCP2730896.1"/>
    <property type="molecule type" value="Genomic_DNA"/>
</dbReference>
<dbReference type="SUPFAM" id="SSF51905">
    <property type="entry name" value="FAD/NAD(P)-binding domain"/>
    <property type="match status" value="1"/>
</dbReference>
<dbReference type="PRINTS" id="PR00420">
    <property type="entry name" value="RNGMNOXGNASE"/>
</dbReference>
<dbReference type="PANTHER" id="PTHR46028">
    <property type="entry name" value="KYNURENINE 3-MONOOXYGENASE"/>
    <property type="match status" value="1"/>
</dbReference>
<dbReference type="GO" id="GO:0070189">
    <property type="term" value="P:kynurenine metabolic process"/>
    <property type="evidence" value="ECO:0007669"/>
    <property type="project" value="TreeGrafter"/>
</dbReference>